<evidence type="ECO:0000256" key="3">
    <source>
        <dbReference type="ARBA" id="ARBA00012513"/>
    </source>
</evidence>
<dbReference type="PROSITE" id="PS00109">
    <property type="entry name" value="PROTEIN_KINASE_TYR"/>
    <property type="match status" value="1"/>
</dbReference>
<comment type="subunit">
    <text evidence="2">Component of the EKC/KEOPS complex composed of at least BUD32, CGI121, GON7, KAE1 and PCC1; the whole complex dimerizes.</text>
</comment>
<accession>A0A3N2PMH9</accession>
<gene>
    <name evidence="16" type="ORF">SODALDRAFT_328052</name>
</gene>
<dbReference type="EC" id="2.7.11.1" evidence="3"/>
<organism evidence="16 17">
    <name type="scientific">Sodiomyces alkalinus (strain CBS 110278 / VKM F-3762 / F11)</name>
    <name type="common">Alkaliphilic filamentous fungus</name>
    <dbReference type="NCBI Taxonomy" id="1314773"/>
    <lineage>
        <taxon>Eukaryota</taxon>
        <taxon>Fungi</taxon>
        <taxon>Dikarya</taxon>
        <taxon>Ascomycota</taxon>
        <taxon>Pezizomycotina</taxon>
        <taxon>Sordariomycetes</taxon>
        <taxon>Hypocreomycetidae</taxon>
        <taxon>Glomerellales</taxon>
        <taxon>Plectosphaerellaceae</taxon>
        <taxon>Sodiomyces</taxon>
    </lineage>
</organism>
<dbReference type="InterPro" id="IPR053235">
    <property type="entry name" value="Ser_Thr_kinase"/>
</dbReference>
<dbReference type="InterPro" id="IPR008266">
    <property type="entry name" value="Tyr_kinase_AS"/>
</dbReference>
<dbReference type="GO" id="GO:0005737">
    <property type="term" value="C:cytoplasm"/>
    <property type="evidence" value="ECO:0007669"/>
    <property type="project" value="TreeGrafter"/>
</dbReference>
<dbReference type="GeneID" id="39579068"/>
<dbReference type="Gene3D" id="1.10.510.10">
    <property type="entry name" value="Transferase(Phosphotransferase) domain 1"/>
    <property type="match status" value="1"/>
</dbReference>
<evidence type="ECO:0000256" key="13">
    <source>
        <dbReference type="ARBA" id="ARBA00047899"/>
    </source>
</evidence>
<keyword evidence="8" id="KW-0547">Nucleotide-binding</keyword>
<dbReference type="RefSeq" id="XP_028463485.1">
    <property type="nucleotide sequence ID" value="XM_028610590.1"/>
</dbReference>
<dbReference type="GO" id="GO:0005524">
    <property type="term" value="F:ATP binding"/>
    <property type="evidence" value="ECO:0007669"/>
    <property type="project" value="UniProtKB-KW"/>
</dbReference>
<dbReference type="CDD" id="cd00180">
    <property type="entry name" value="PKc"/>
    <property type="match status" value="1"/>
</dbReference>
<keyword evidence="7" id="KW-0808">Transferase</keyword>
<evidence type="ECO:0000256" key="8">
    <source>
        <dbReference type="ARBA" id="ARBA00022741"/>
    </source>
</evidence>
<evidence type="ECO:0000256" key="9">
    <source>
        <dbReference type="ARBA" id="ARBA00022777"/>
    </source>
</evidence>
<evidence type="ECO:0000313" key="16">
    <source>
        <dbReference type="EMBL" id="ROT35679.1"/>
    </source>
</evidence>
<reference evidence="16 17" key="1">
    <citation type="journal article" date="2018" name="Mol. Ecol.">
        <title>The obligate alkalophilic soda-lake fungus Sodiomyces alkalinus has shifted to a protein diet.</title>
        <authorList>
            <person name="Grum-Grzhimaylo A.A."/>
            <person name="Falkoski D.L."/>
            <person name="van den Heuvel J."/>
            <person name="Valero-Jimenez C.A."/>
            <person name="Min B."/>
            <person name="Choi I.G."/>
            <person name="Lipzen A."/>
            <person name="Daum C.G."/>
            <person name="Aanen D.K."/>
            <person name="Tsang A."/>
            <person name="Henrissat B."/>
            <person name="Bilanenko E.N."/>
            <person name="de Vries R.P."/>
            <person name="van Kan J.A.L."/>
            <person name="Grigoriev I.V."/>
            <person name="Debets A.J.M."/>
        </authorList>
    </citation>
    <scope>NUCLEOTIDE SEQUENCE [LARGE SCALE GENOMIC DNA]</scope>
    <source>
        <strain evidence="16 17">F11</strain>
    </source>
</reference>
<evidence type="ECO:0000256" key="6">
    <source>
        <dbReference type="ARBA" id="ARBA00022527"/>
    </source>
</evidence>
<evidence type="ECO:0000313" key="17">
    <source>
        <dbReference type="Proteomes" id="UP000272025"/>
    </source>
</evidence>
<dbReference type="OrthoDB" id="1668230at2759"/>
<dbReference type="PANTHER" id="PTHR24361">
    <property type="entry name" value="MITOGEN-ACTIVATED KINASE KINASE KINASE"/>
    <property type="match status" value="1"/>
</dbReference>
<evidence type="ECO:0000259" key="15">
    <source>
        <dbReference type="PROSITE" id="PS50011"/>
    </source>
</evidence>
<evidence type="ECO:0000256" key="5">
    <source>
        <dbReference type="ARBA" id="ARBA00019973"/>
    </source>
</evidence>
<dbReference type="GO" id="GO:0004674">
    <property type="term" value="F:protein serine/threonine kinase activity"/>
    <property type="evidence" value="ECO:0007669"/>
    <property type="project" value="UniProtKB-KW"/>
</dbReference>
<keyword evidence="10" id="KW-0067">ATP-binding</keyword>
<feature type="domain" description="Protein kinase" evidence="15">
    <location>
        <begin position="1"/>
        <end position="265"/>
    </location>
</feature>
<dbReference type="InterPro" id="IPR000719">
    <property type="entry name" value="Prot_kinase_dom"/>
</dbReference>
<proteinExistence type="predicted"/>
<dbReference type="STRING" id="1314773.A0A3N2PMH9"/>
<dbReference type="SUPFAM" id="SSF56112">
    <property type="entry name" value="Protein kinase-like (PK-like)"/>
    <property type="match status" value="1"/>
</dbReference>
<dbReference type="Proteomes" id="UP000272025">
    <property type="component" value="Unassembled WGS sequence"/>
</dbReference>
<keyword evidence="17" id="KW-1185">Reference proteome</keyword>
<dbReference type="Pfam" id="PF07714">
    <property type="entry name" value="PK_Tyr_Ser-Thr"/>
    <property type="match status" value="1"/>
</dbReference>
<dbReference type="EMBL" id="ML119060">
    <property type="protein sequence ID" value="ROT35679.1"/>
    <property type="molecule type" value="Genomic_DNA"/>
</dbReference>
<evidence type="ECO:0000256" key="14">
    <source>
        <dbReference type="ARBA" id="ARBA00048679"/>
    </source>
</evidence>
<evidence type="ECO:0000256" key="7">
    <source>
        <dbReference type="ARBA" id="ARBA00022679"/>
    </source>
</evidence>
<name>A0A3N2PMH9_SODAK</name>
<evidence type="ECO:0000256" key="4">
    <source>
        <dbReference type="ARBA" id="ARBA00013948"/>
    </source>
</evidence>
<dbReference type="PROSITE" id="PS50011">
    <property type="entry name" value="PROTEIN_KINASE_DOM"/>
    <property type="match status" value="1"/>
</dbReference>
<dbReference type="PANTHER" id="PTHR24361:SF433">
    <property type="entry name" value="PROTEIN KINASE DOMAIN-CONTAINING PROTEIN"/>
    <property type="match status" value="1"/>
</dbReference>
<keyword evidence="6" id="KW-0723">Serine/threonine-protein kinase</keyword>
<comment type="catalytic activity">
    <reaction evidence="14">
        <text>L-seryl-[protein] + ATP = O-phospho-L-seryl-[protein] + ADP + H(+)</text>
        <dbReference type="Rhea" id="RHEA:17989"/>
        <dbReference type="Rhea" id="RHEA-COMP:9863"/>
        <dbReference type="Rhea" id="RHEA-COMP:11604"/>
        <dbReference type="ChEBI" id="CHEBI:15378"/>
        <dbReference type="ChEBI" id="CHEBI:29999"/>
        <dbReference type="ChEBI" id="CHEBI:30616"/>
        <dbReference type="ChEBI" id="CHEBI:83421"/>
        <dbReference type="ChEBI" id="CHEBI:456216"/>
        <dbReference type="EC" id="2.7.11.1"/>
    </reaction>
</comment>
<evidence type="ECO:0000256" key="12">
    <source>
        <dbReference type="ARBA" id="ARBA00033194"/>
    </source>
</evidence>
<evidence type="ECO:0000256" key="2">
    <source>
        <dbReference type="ARBA" id="ARBA00011534"/>
    </source>
</evidence>
<evidence type="ECO:0000256" key="10">
    <source>
        <dbReference type="ARBA" id="ARBA00022840"/>
    </source>
</evidence>
<evidence type="ECO:0000256" key="11">
    <source>
        <dbReference type="ARBA" id="ARBA00030980"/>
    </source>
</evidence>
<keyword evidence="9 16" id="KW-0418">Kinase</keyword>
<evidence type="ECO:0000256" key="1">
    <source>
        <dbReference type="ARBA" id="ARBA00003747"/>
    </source>
</evidence>
<protein>
    <recommendedName>
        <fullName evidence="5">EKC/KEOPS complex subunit BUD32</fullName>
        <ecNumber evidence="3">2.7.11.1</ecNumber>
    </recommendedName>
    <alternativeName>
        <fullName evidence="11 12">Atypical Serine/threonine protein kinase BUD32</fullName>
    </alternativeName>
    <alternativeName>
        <fullName evidence="4">EKC/KEOPS complex subunit bud32</fullName>
    </alternativeName>
</protein>
<dbReference type="InterPro" id="IPR001245">
    <property type="entry name" value="Ser-Thr/Tyr_kinase_cat_dom"/>
</dbReference>
<dbReference type="InterPro" id="IPR011009">
    <property type="entry name" value="Kinase-like_dom_sf"/>
</dbReference>
<comment type="catalytic activity">
    <reaction evidence="13">
        <text>L-threonyl-[protein] + ATP = O-phospho-L-threonyl-[protein] + ADP + H(+)</text>
        <dbReference type="Rhea" id="RHEA:46608"/>
        <dbReference type="Rhea" id="RHEA-COMP:11060"/>
        <dbReference type="Rhea" id="RHEA-COMP:11605"/>
        <dbReference type="ChEBI" id="CHEBI:15378"/>
        <dbReference type="ChEBI" id="CHEBI:30013"/>
        <dbReference type="ChEBI" id="CHEBI:30616"/>
        <dbReference type="ChEBI" id="CHEBI:61977"/>
        <dbReference type="ChEBI" id="CHEBI:456216"/>
        <dbReference type="EC" id="2.7.11.1"/>
    </reaction>
</comment>
<comment type="function">
    <text evidence="1">Component of the EKC/KEOPS complex that is required for the formation of a threonylcarbamoyl group on adenosine at position 37 (t(6)A37) in tRNAs that read codons beginning with adenine. The complex is probably involved in the transfer of the threonylcarbamoyl moiety of threonylcarbamoyl-AMP (TC-AMP) to the N6 group of A37. BUD32 has ATPase activity in the context of the EKC/KEOPS complex and likely plays a supporting role to the catalytic subunit KAE1. The EKC/KEOPS complex also promotes both telomere uncapping and telomere elongation. The complex is required for efficient recruitment of transcriptional coactivators.</text>
</comment>
<dbReference type="AlphaFoldDB" id="A0A3N2PMH9"/>
<sequence>MERVVRVDIPPRIDDNAIVGTGLSSWVLRVDAVAKCYTNPDERDREVAIYERLGRHKSILPYYGTFEASVLLQFASHGTVRQYLDCSHNMPPLAMRLLWAEQVTEAISFLHSKGIFHCDISYDNIFLDASCNALLGDFAGSSIDEKEPFGWYGTSHSHPDAEEPSIQSEIFALGSTFFEIMTGKNPFEGRKSNEVERAIRSGDFPSLDHLPALRTVVSNCWRGEYATANELLQEVRDEAGSRCLLVDQRQEQEPHSCQSCMLRYT</sequence>